<keyword evidence="3" id="KW-1185">Reference proteome</keyword>
<comment type="caution">
    <text evidence="2">The sequence shown here is derived from an EMBL/GenBank/DDBJ whole genome shotgun (WGS) entry which is preliminary data.</text>
</comment>
<proteinExistence type="predicted"/>
<protein>
    <recommendedName>
        <fullName evidence="1">2EXR domain-containing protein</fullName>
    </recommendedName>
</protein>
<dbReference type="PANTHER" id="PTHR35910:SF6">
    <property type="entry name" value="2EXR DOMAIN-CONTAINING PROTEIN"/>
    <property type="match status" value="1"/>
</dbReference>
<evidence type="ECO:0000313" key="3">
    <source>
        <dbReference type="Proteomes" id="UP000701801"/>
    </source>
</evidence>
<dbReference type="EMBL" id="CAJVRM010000505">
    <property type="protein sequence ID" value="CAG8981650.1"/>
    <property type="molecule type" value="Genomic_DNA"/>
</dbReference>
<dbReference type="InterPro" id="IPR045518">
    <property type="entry name" value="2EXR"/>
</dbReference>
<accession>A0A9N9LUU0</accession>
<dbReference type="Pfam" id="PF20150">
    <property type="entry name" value="2EXR"/>
    <property type="match status" value="1"/>
</dbReference>
<dbReference type="Proteomes" id="UP000701801">
    <property type="component" value="Unassembled WGS sequence"/>
</dbReference>
<dbReference type="PANTHER" id="PTHR35910">
    <property type="entry name" value="2EXR DOMAIN-CONTAINING PROTEIN"/>
    <property type="match status" value="1"/>
</dbReference>
<reference evidence="2" key="1">
    <citation type="submission" date="2021-07" db="EMBL/GenBank/DDBJ databases">
        <authorList>
            <person name="Durling M."/>
        </authorList>
    </citation>
    <scope>NUCLEOTIDE SEQUENCE</scope>
</reference>
<sequence>MDPDPSILLPDQPDSSVAHVAPNFSGFRTLPPEIRNKIWKSALLPRLITITPILSQEDATCEVKVETQRVELVCVCQESRAEVLKHYKHVRFNGDNGATTLINWSWDTVFLHLPDESVDVDNTITFLGDTFQLVQTLAIRMRTHVFWGFPEFLRQARHLQSLIFVDEPERDPLPQNVNGHLYLMDLGSLGFVRGCNVDPYGEYRFFQEDIWTTLLECYQDERFGLRYWEMPQKTISWVKDLNNIGECLLLPVT</sequence>
<name>A0A9N9LUU0_9HELO</name>
<evidence type="ECO:0000259" key="1">
    <source>
        <dbReference type="Pfam" id="PF20150"/>
    </source>
</evidence>
<gene>
    <name evidence="2" type="ORF">HYALB_00013525</name>
</gene>
<organism evidence="2 3">
    <name type="scientific">Hymenoscyphus albidus</name>
    <dbReference type="NCBI Taxonomy" id="595503"/>
    <lineage>
        <taxon>Eukaryota</taxon>
        <taxon>Fungi</taxon>
        <taxon>Dikarya</taxon>
        <taxon>Ascomycota</taxon>
        <taxon>Pezizomycotina</taxon>
        <taxon>Leotiomycetes</taxon>
        <taxon>Helotiales</taxon>
        <taxon>Helotiaceae</taxon>
        <taxon>Hymenoscyphus</taxon>
    </lineage>
</organism>
<dbReference type="AlphaFoldDB" id="A0A9N9LUU0"/>
<evidence type="ECO:0000313" key="2">
    <source>
        <dbReference type="EMBL" id="CAG8981650.1"/>
    </source>
</evidence>
<feature type="domain" description="2EXR" evidence="1">
    <location>
        <begin position="24"/>
        <end position="109"/>
    </location>
</feature>
<dbReference type="OrthoDB" id="3451839at2759"/>